<gene>
    <name evidence="2" type="ORF">GGR96_000387</name>
</gene>
<dbReference type="EMBL" id="JAATJD010000001">
    <property type="protein sequence ID" value="NJB73315.1"/>
    <property type="molecule type" value="Genomic_DNA"/>
</dbReference>
<evidence type="ECO:0000313" key="3">
    <source>
        <dbReference type="Proteomes" id="UP000556869"/>
    </source>
</evidence>
<evidence type="ECO:0000313" key="2">
    <source>
        <dbReference type="EMBL" id="NJB73315.1"/>
    </source>
</evidence>
<organism evidence="2 3">
    <name type="scientific">Thalassospira tepidiphila</name>
    <dbReference type="NCBI Taxonomy" id="393657"/>
    <lineage>
        <taxon>Bacteria</taxon>
        <taxon>Pseudomonadati</taxon>
        <taxon>Pseudomonadota</taxon>
        <taxon>Alphaproteobacteria</taxon>
        <taxon>Rhodospirillales</taxon>
        <taxon>Thalassospiraceae</taxon>
        <taxon>Thalassospira</taxon>
    </lineage>
</organism>
<evidence type="ECO:0000256" key="1">
    <source>
        <dbReference type="SAM" id="MobiDB-lite"/>
    </source>
</evidence>
<feature type="region of interest" description="Disordered" evidence="1">
    <location>
        <begin position="239"/>
        <end position="279"/>
    </location>
</feature>
<keyword evidence="3" id="KW-1185">Reference proteome</keyword>
<sequence length="497" mass="49840">MSIGENWRQISPGSLSGSAGGAGGTNGAANGKFAQSNAADQLSGTSEGRTFSQYMFGEDGFEFTDFLDVINPLQHIPGVGMIYRSLTGDEIGNGARVAGGGLFGGVFGLAGAAIDAVVDAVTGDDTGTHFMAMVEDGFGGSGIDDGTAVADAGNANATTKQATTVAQNGAYQGDLVLPWMAGAQSQSVSPAEQATIVQSAPTAPVDQAMLASNTATGSTGVQASDLNVPWAQGAQGAQGAQVAQNTQNASPVAQAAQSAASKQPEAELASASATPSTDPAQLTVAMASAGTANPVSAFNRTVASNSTATETARRPVASTGDANTVWARAASSGRVSRQTNGMAISAEMAAHEAKYAKLNAVKAETAERKASDIQTTSPDGTPLSAAEMAARFNAALGRDKAQTMAADAVASNNAVADDRPANAYDGYDVANADRGGSAHLASAPAADAPADHPLLQQASENLNGDAPVGAWFSQTMMDGLKKYQAMQQKPSPSGNAI</sequence>
<dbReference type="RefSeq" id="WP_064780207.1">
    <property type="nucleotide sequence ID" value="NZ_BAAAEQ010000001.1"/>
</dbReference>
<reference evidence="2 3" key="1">
    <citation type="submission" date="2020-03" db="EMBL/GenBank/DDBJ databases">
        <title>Genomic Encyclopedia of Type Strains, Phase IV (KMG-IV): sequencing the most valuable type-strain genomes for metagenomic binning, comparative biology and taxonomic classification.</title>
        <authorList>
            <person name="Goeker M."/>
        </authorList>
    </citation>
    <scope>NUCLEOTIDE SEQUENCE [LARGE SCALE GENOMIC DNA]</scope>
    <source>
        <strain evidence="2 3">DSM 18888</strain>
    </source>
</reference>
<comment type="caution">
    <text evidence="2">The sequence shown here is derived from an EMBL/GenBank/DDBJ whole genome shotgun (WGS) entry which is preliminary data.</text>
</comment>
<accession>A0ABX0WVK5</accession>
<feature type="region of interest" description="Disordered" evidence="1">
    <location>
        <begin position="1"/>
        <end position="27"/>
    </location>
</feature>
<protein>
    <submittedName>
        <fullName evidence="2">Uncharacterized protein</fullName>
    </submittedName>
</protein>
<proteinExistence type="predicted"/>
<name>A0ABX0WVK5_9PROT</name>
<dbReference type="Proteomes" id="UP000556869">
    <property type="component" value="Unassembled WGS sequence"/>
</dbReference>